<dbReference type="Proteomes" id="UP000263900">
    <property type="component" value="Chromosome"/>
</dbReference>
<dbReference type="Gene3D" id="3.40.50.1820">
    <property type="entry name" value="alpha/beta hydrolase"/>
    <property type="match status" value="1"/>
</dbReference>
<gene>
    <name evidence="2" type="ORF">D3H65_29285</name>
</gene>
<dbReference type="KEGG" id="pseg:D3H65_29285"/>
<proteinExistence type="predicted"/>
<evidence type="ECO:0000313" key="2">
    <source>
        <dbReference type="EMBL" id="AXY77832.1"/>
    </source>
</evidence>
<evidence type="ECO:0000259" key="1">
    <source>
        <dbReference type="Pfam" id="PF00561"/>
    </source>
</evidence>
<dbReference type="Pfam" id="PF00561">
    <property type="entry name" value="Abhydrolase_1"/>
    <property type="match status" value="1"/>
</dbReference>
<dbReference type="InterPro" id="IPR050266">
    <property type="entry name" value="AB_hydrolase_sf"/>
</dbReference>
<dbReference type="InterPro" id="IPR029058">
    <property type="entry name" value="AB_hydrolase_fold"/>
</dbReference>
<sequence length="268" mass="29801">MAATEKFIDIDGRPLFYQVTGAGKPVVLLHGFAEDSTIWQHQTGVLQEHYRLIIPDLPGSGRSGSSEDMSMEGLAASVKQILDDEVQAGESFVMIGHSMGGYVTLAFAEKYPEQLAGIGLFHSTAYADSEEKKATRQKGIEFMLQHGAALFIQQTTPNMFSAAFKQEKPEVVGEIIDRYSNFSTESLVQYYRSMMARPDRTNVLEKSTWPVLFIAGEYDTAIPVDHVMQQSYLPSLSYINLLQHSGHMGMLEEQEASNKFLLDFLAGL</sequence>
<dbReference type="EMBL" id="CP032157">
    <property type="protein sequence ID" value="AXY77832.1"/>
    <property type="molecule type" value="Genomic_DNA"/>
</dbReference>
<name>A0A3B7MTJ3_9BACT</name>
<dbReference type="SUPFAM" id="SSF53474">
    <property type="entry name" value="alpha/beta-Hydrolases"/>
    <property type="match status" value="1"/>
</dbReference>
<accession>A0A3B7MTJ3</accession>
<dbReference type="RefSeq" id="WP_119053705.1">
    <property type="nucleotide sequence ID" value="NZ_CP032157.1"/>
</dbReference>
<dbReference type="AlphaFoldDB" id="A0A3B7MTJ3"/>
<dbReference type="InterPro" id="IPR000073">
    <property type="entry name" value="AB_hydrolase_1"/>
</dbReference>
<dbReference type="GO" id="GO:0016787">
    <property type="term" value="F:hydrolase activity"/>
    <property type="evidence" value="ECO:0007669"/>
    <property type="project" value="UniProtKB-KW"/>
</dbReference>
<keyword evidence="2" id="KW-0378">Hydrolase</keyword>
<dbReference type="PRINTS" id="PR00111">
    <property type="entry name" value="ABHYDROLASE"/>
</dbReference>
<dbReference type="OrthoDB" id="252464at2"/>
<protein>
    <submittedName>
        <fullName evidence="2">Alpha/beta hydrolase</fullName>
    </submittedName>
</protein>
<evidence type="ECO:0000313" key="3">
    <source>
        <dbReference type="Proteomes" id="UP000263900"/>
    </source>
</evidence>
<feature type="domain" description="AB hydrolase-1" evidence="1">
    <location>
        <begin position="24"/>
        <end position="253"/>
    </location>
</feature>
<keyword evidence="3" id="KW-1185">Reference proteome</keyword>
<organism evidence="2 3">
    <name type="scientific">Paraflavitalea soli</name>
    <dbReference type="NCBI Taxonomy" id="2315862"/>
    <lineage>
        <taxon>Bacteria</taxon>
        <taxon>Pseudomonadati</taxon>
        <taxon>Bacteroidota</taxon>
        <taxon>Chitinophagia</taxon>
        <taxon>Chitinophagales</taxon>
        <taxon>Chitinophagaceae</taxon>
        <taxon>Paraflavitalea</taxon>
    </lineage>
</organism>
<dbReference type="PANTHER" id="PTHR43798">
    <property type="entry name" value="MONOACYLGLYCEROL LIPASE"/>
    <property type="match status" value="1"/>
</dbReference>
<reference evidence="2 3" key="1">
    <citation type="submission" date="2018-09" db="EMBL/GenBank/DDBJ databases">
        <title>Genome sequencing of strain 6GH32-13.</title>
        <authorList>
            <person name="Weon H.-Y."/>
            <person name="Heo J."/>
            <person name="Kwon S.-W."/>
        </authorList>
    </citation>
    <scope>NUCLEOTIDE SEQUENCE [LARGE SCALE GENOMIC DNA]</scope>
    <source>
        <strain evidence="2 3">5GH32-13</strain>
    </source>
</reference>